<dbReference type="InParanoid" id="A0A448YP74"/>
<proteinExistence type="predicted"/>
<dbReference type="STRING" id="13370.A0A448YP74"/>
<dbReference type="Proteomes" id="UP000290900">
    <property type="component" value="Unassembled WGS sequence"/>
</dbReference>
<accession>A0A448YP74</accession>
<name>A0A448YP74_BRENA</name>
<sequence length="235" mass="27416">MGFFGWGSSSGKDNTTNKNTSDNTLEVPKDLSDYLEGRESNVDDREFKDFLKRSQSSGTGKNVIEEEEEIRFPQGQKERDMELRNELEDIHIDPASKPTFKSRYSDTESEIYKRENSMKEAVLTNCSEIQYAFMECLRKKSTIERLTSMAKGNDECSMLADFLNSCMKMQKMALVMFDYASLDKVEEFEAAKADVDKCFNGHFKNIEDIEDDKKYMDYTKQLKREREEFYSKFGR</sequence>
<reference evidence="2 3" key="1">
    <citation type="submission" date="2018-12" db="EMBL/GenBank/DDBJ databases">
        <authorList>
            <person name="Tiukova I."/>
            <person name="Dainat J."/>
        </authorList>
    </citation>
    <scope>NUCLEOTIDE SEQUENCE [LARGE SCALE GENOMIC DNA]</scope>
</reference>
<feature type="region of interest" description="Disordered" evidence="1">
    <location>
        <begin position="1"/>
        <end position="78"/>
    </location>
</feature>
<feature type="compositionally biased region" description="Basic and acidic residues" evidence="1">
    <location>
        <begin position="27"/>
        <end position="52"/>
    </location>
</feature>
<evidence type="ECO:0000256" key="1">
    <source>
        <dbReference type="SAM" id="MobiDB-lite"/>
    </source>
</evidence>
<dbReference type="OrthoDB" id="2103031at2759"/>
<evidence type="ECO:0000313" key="3">
    <source>
        <dbReference type="Proteomes" id="UP000290900"/>
    </source>
</evidence>
<organism evidence="2 3">
    <name type="scientific">Brettanomyces naardenensis</name>
    <name type="common">Yeast</name>
    <dbReference type="NCBI Taxonomy" id="13370"/>
    <lineage>
        <taxon>Eukaryota</taxon>
        <taxon>Fungi</taxon>
        <taxon>Dikarya</taxon>
        <taxon>Ascomycota</taxon>
        <taxon>Saccharomycotina</taxon>
        <taxon>Pichiomycetes</taxon>
        <taxon>Pichiales</taxon>
        <taxon>Pichiaceae</taxon>
        <taxon>Brettanomyces</taxon>
    </lineage>
</organism>
<protein>
    <submittedName>
        <fullName evidence="2">DEKNAAC103805</fullName>
    </submittedName>
</protein>
<evidence type="ECO:0000313" key="2">
    <source>
        <dbReference type="EMBL" id="VEU22742.1"/>
    </source>
</evidence>
<feature type="compositionally biased region" description="Low complexity" evidence="1">
    <location>
        <begin position="9"/>
        <end position="24"/>
    </location>
</feature>
<keyword evidence="3" id="KW-1185">Reference proteome</keyword>
<dbReference type="EMBL" id="CAACVR010000026">
    <property type="protein sequence ID" value="VEU22742.1"/>
    <property type="molecule type" value="Genomic_DNA"/>
</dbReference>
<gene>
    <name evidence="2" type="ORF">BRENAR_LOCUS3473</name>
</gene>
<dbReference type="AlphaFoldDB" id="A0A448YP74"/>